<evidence type="ECO:0000313" key="3">
    <source>
        <dbReference type="Proteomes" id="UP000752013"/>
    </source>
</evidence>
<keyword evidence="3" id="KW-1185">Reference proteome</keyword>
<evidence type="ECO:0000256" key="1">
    <source>
        <dbReference type="SAM" id="SignalP"/>
    </source>
</evidence>
<feature type="chain" id="PRO_5036971345" description="Lipoprotein" evidence="1">
    <location>
        <begin position="21"/>
        <end position="273"/>
    </location>
</feature>
<name>A0A968GDT1_9SPIO</name>
<reference evidence="2" key="1">
    <citation type="submission" date="2020-03" db="EMBL/GenBank/DDBJ databases">
        <title>Spirochaetal bacteria isolated from arthropods constitute a novel genus Entomospira genus novum within the order Spirochaetales.</title>
        <authorList>
            <person name="Grana-Miraglia L."/>
            <person name="Sikutova S."/>
            <person name="Fingerle V."/>
            <person name="Sing A."/>
            <person name="Castillo-Ramirez S."/>
            <person name="Margos G."/>
            <person name="Rudolf I."/>
        </authorList>
    </citation>
    <scope>NUCLEOTIDE SEQUENCE</scope>
    <source>
        <strain evidence="2">BR208</strain>
    </source>
</reference>
<sequence length="273" mass="31265">MKKIWFGLSLLLGCSVSIFSQSLRDVVTASSLEQLLKKGYVFNEDSRIDVHHTMAGIAHDTIKRHINELDANFSLEFLYFIPKDQLPTRKSSEILKQILQIESLKTAYMMRNNGKEQPLFKQVEVLNNFKDRKKVNVQIEEPISIPFQSELFISLKDSRFGKIDYQVNYLASNELVLVSLLNFTPLSYMGKKIAQAHSMRLSFMEQVVDEGTLFVGHVVGNISDLEKAKKSIHLPSFFSRRVEGIKGWYFNQVYDMKIPQGVYPVAVANVHAK</sequence>
<dbReference type="EMBL" id="JAATLK010000001">
    <property type="protein sequence ID" value="NIZ46348.1"/>
    <property type="molecule type" value="Genomic_DNA"/>
</dbReference>
<protein>
    <recommendedName>
        <fullName evidence="4">Lipoprotein</fullName>
    </recommendedName>
</protein>
<organism evidence="2 3">
    <name type="scientific">Entomospira nematocerorum</name>
    <dbReference type="NCBI Taxonomy" id="2719987"/>
    <lineage>
        <taxon>Bacteria</taxon>
        <taxon>Pseudomonadati</taxon>
        <taxon>Spirochaetota</taxon>
        <taxon>Spirochaetia</taxon>
        <taxon>Spirochaetales</taxon>
        <taxon>Spirochaetaceae</taxon>
        <taxon>Entomospira</taxon>
    </lineage>
</organism>
<dbReference type="InterPro" id="IPR046745">
    <property type="entry name" value="DUF6675"/>
</dbReference>
<dbReference type="Pfam" id="PF20380">
    <property type="entry name" value="DUF6675"/>
    <property type="match status" value="1"/>
</dbReference>
<gene>
    <name evidence="2" type="ORF">HCT46_00200</name>
</gene>
<accession>A0A968GDT1</accession>
<dbReference type="AlphaFoldDB" id="A0A968GDT1"/>
<proteinExistence type="predicted"/>
<feature type="signal peptide" evidence="1">
    <location>
        <begin position="1"/>
        <end position="20"/>
    </location>
</feature>
<evidence type="ECO:0000313" key="2">
    <source>
        <dbReference type="EMBL" id="NIZ46348.1"/>
    </source>
</evidence>
<comment type="caution">
    <text evidence="2">The sequence shown here is derived from an EMBL/GenBank/DDBJ whole genome shotgun (WGS) entry which is preliminary data.</text>
</comment>
<evidence type="ECO:0008006" key="4">
    <source>
        <dbReference type="Google" id="ProtNLM"/>
    </source>
</evidence>
<dbReference type="RefSeq" id="WP_167702818.1">
    <property type="nucleotide sequence ID" value="NZ_CP118168.1"/>
</dbReference>
<keyword evidence="1" id="KW-0732">Signal</keyword>
<dbReference type="Proteomes" id="UP000752013">
    <property type="component" value="Unassembled WGS sequence"/>
</dbReference>